<evidence type="ECO:0000313" key="2">
    <source>
        <dbReference type="EMBL" id="PTB39059.1"/>
    </source>
</evidence>
<feature type="compositionally biased region" description="Polar residues" evidence="1">
    <location>
        <begin position="88"/>
        <end position="98"/>
    </location>
</feature>
<keyword evidence="3" id="KW-1185">Reference proteome</keyword>
<dbReference type="OrthoDB" id="10580410at2759"/>
<proteinExistence type="predicted"/>
<feature type="compositionally biased region" description="Acidic residues" evidence="1">
    <location>
        <begin position="158"/>
        <end position="180"/>
    </location>
</feature>
<feature type="region of interest" description="Disordered" evidence="1">
    <location>
        <begin position="208"/>
        <end position="229"/>
    </location>
</feature>
<feature type="compositionally biased region" description="Basic and acidic residues" evidence="1">
    <location>
        <begin position="17"/>
        <end position="31"/>
    </location>
</feature>
<dbReference type="Proteomes" id="UP000240493">
    <property type="component" value="Unassembled WGS sequence"/>
</dbReference>
<feature type="compositionally biased region" description="Basic residues" evidence="1">
    <location>
        <begin position="1"/>
        <end position="10"/>
    </location>
</feature>
<evidence type="ECO:0000313" key="3">
    <source>
        <dbReference type="Proteomes" id="UP000240493"/>
    </source>
</evidence>
<feature type="compositionally biased region" description="Polar residues" evidence="1">
    <location>
        <begin position="106"/>
        <end position="124"/>
    </location>
</feature>
<reference evidence="2 3" key="1">
    <citation type="submission" date="2016-07" db="EMBL/GenBank/DDBJ databases">
        <title>Multiple horizontal gene transfer events from other fungi enriched the ability of initially mycotrophic Trichoderma (Ascomycota) to feed on dead plant biomass.</title>
        <authorList>
            <consortium name="DOE Joint Genome Institute"/>
            <person name="Aerts A."/>
            <person name="Atanasova L."/>
            <person name="Chenthamara K."/>
            <person name="Zhang J."/>
            <person name="Grujic M."/>
            <person name="Henrissat B."/>
            <person name="Kuo A."/>
            <person name="Salamov A."/>
            <person name="Lipzen A."/>
            <person name="Labutti K."/>
            <person name="Barry K."/>
            <person name="Miao Y."/>
            <person name="Rahimi M.J."/>
            <person name="Shen Q."/>
            <person name="Grigoriev I.V."/>
            <person name="Kubicek C.P."/>
            <person name="Druzhinina I.S."/>
        </authorList>
    </citation>
    <scope>NUCLEOTIDE SEQUENCE [LARGE SCALE GENOMIC DNA]</scope>
    <source>
        <strain evidence="2 3">CBS 433.97</strain>
    </source>
</reference>
<sequence length="273" mass="30513">MAARKKKRVTKPPVATPRERISNYFLTKEEFGSTTDGPQEEHGSTIDGPQYEAEMMDVDSDKESGEKTVWSRQETRGSDKESGEKTIGSRQETGGSENESIRVSLGVSTQKSESNQRTATQRSLGNPPAASLEKEEEGSVKLEELDDEDAVPVQGDTCDNDWAAEEDIDESDSEPIEMDPIDTLVDDEYIALEDDEGEGDDVVPVENVMENDNDSSEASQKRPRTQTAEVDAAQWVKECDKAYAVDENDKDVRQFEAYLAHIIYIIYRWAEDL</sequence>
<name>A0A2T3Z2L9_TRIA4</name>
<feature type="non-terminal residue" evidence="2">
    <location>
        <position position="273"/>
    </location>
</feature>
<organism evidence="2 3">
    <name type="scientific">Trichoderma asperellum (strain ATCC 204424 / CBS 433.97 / NBRC 101777)</name>
    <dbReference type="NCBI Taxonomy" id="1042311"/>
    <lineage>
        <taxon>Eukaryota</taxon>
        <taxon>Fungi</taxon>
        <taxon>Dikarya</taxon>
        <taxon>Ascomycota</taxon>
        <taxon>Pezizomycotina</taxon>
        <taxon>Sordariomycetes</taxon>
        <taxon>Hypocreomycetidae</taxon>
        <taxon>Hypocreales</taxon>
        <taxon>Hypocreaceae</taxon>
        <taxon>Trichoderma</taxon>
    </lineage>
</organism>
<dbReference type="AlphaFoldDB" id="A0A2T3Z2L9"/>
<accession>A0A2T3Z2L9</accession>
<dbReference type="EMBL" id="KZ679265">
    <property type="protein sequence ID" value="PTB39059.1"/>
    <property type="molecule type" value="Genomic_DNA"/>
</dbReference>
<evidence type="ECO:0000256" key="1">
    <source>
        <dbReference type="SAM" id="MobiDB-lite"/>
    </source>
</evidence>
<feature type="compositionally biased region" description="Basic and acidic residues" evidence="1">
    <location>
        <begin position="73"/>
        <end position="84"/>
    </location>
</feature>
<protein>
    <submittedName>
        <fullName evidence="2">Uncharacterized protein</fullName>
    </submittedName>
</protein>
<gene>
    <name evidence="2" type="ORF">M441DRAFT_145078</name>
</gene>
<feature type="region of interest" description="Disordered" evidence="1">
    <location>
        <begin position="1"/>
        <end position="180"/>
    </location>
</feature>